<dbReference type="Pfam" id="PF03184">
    <property type="entry name" value="DDE_1"/>
    <property type="match status" value="1"/>
</dbReference>
<gene>
    <name evidence="5" type="ORF">FPOA_06930</name>
</gene>
<dbReference type="Pfam" id="PF11917">
    <property type="entry name" value="DUF3435"/>
    <property type="match status" value="1"/>
</dbReference>
<evidence type="ECO:0000256" key="3">
    <source>
        <dbReference type="SAM" id="MobiDB-lite"/>
    </source>
</evidence>
<dbReference type="InterPro" id="IPR016197">
    <property type="entry name" value="Chromo-like_dom_sf"/>
</dbReference>
<accession>A0A1B8AJ37</accession>
<dbReference type="SMART" id="SM00298">
    <property type="entry name" value="CHROMO"/>
    <property type="match status" value="2"/>
</dbReference>
<reference evidence="5 6" key="1">
    <citation type="submission" date="2016-06" db="EMBL/GenBank/DDBJ databases">
        <title>Living apart together: crosstalk between the core and supernumerary genomes in a fungal plant pathogen.</title>
        <authorList>
            <person name="Vanheule A."/>
            <person name="Audenaert K."/>
            <person name="Warris S."/>
            <person name="Van De Geest H."/>
            <person name="Schijlen E."/>
            <person name="Hofte M."/>
            <person name="De Saeger S."/>
            <person name="Haesaert G."/>
            <person name="Waalwijk C."/>
            <person name="Van Der Lee T."/>
        </authorList>
    </citation>
    <scope>NUCLEOTIDE SEQUENCE [LARGE SCALE GENOMIC DNA]</scope>
    <source>
        <strain evidence="5 6">2516</strain>
    </source>
</reference>
<sequence length="1455" mass="165963">MGLLRQQGEHPNLGRNWVIKFINRRADLKTKMGRRQEAKRFDSFTPKAVHWYFDIRDGQYGWIKPENTVNVDEGGIMTGFGLDSLVVGSADPKRKAFLKGPQTRNWTSFIEAVTADGRALVPGIIFKGKELQKQWFLEEFKQIADWYYITSPNGWTDDHIGIEWLERVYLPQTTPADESDARLVILDGHGSHETPLDNGVFNALKAAYRRELERFASLTDSAPMDKVNFIRAYAKARRVGMTKKNILSGWRVTGNWPVSRAKALRHPEIQQDRPNGSPRVTPEPRPYLGSDDTPQTSRQIRDLGLNKTPKTRRRYNVIAKGFEAHQQTVAAHTQRIASLEEELARLKRGKKRKAVPNPNKRFMTLGENLAGKESIPEGATRYTPIGVEFISSSEQESASEAGSVIESIHPPSRVTFLILFLMSFTKRRGRKAQDPNELVERAILNGLSHDRSRLDPHPVRRNLGEGSKERYNRELMIWGAYEKTFTGSTPLDMQTLKHFAEFLALSKLGRLPQGSGKQLPTAGSVRGAMRRFCNAWERANHTYISLDVKRSMAPYIEGELANKIGLLTGKKGQRKKAFITIENYVHMQNRLWTNDFHDYVHEGSRVDNANLLNTHCFTSARCQELCQAKYKDLECILSWKNGCPEFRLKFTREICKGTNTNQPEHPFAEQVEGPDGMPPPLFAQPMLHWLANLISSRAFADFDTVEQILALEPPKNGNFRILEWADDAQEKPVFPEWSTTECKTKSKNPKSWVTQFSDWGNRAGFTAQLGLHAVRREALIKVNDNGYSLGQVLRFASQSNPGVLVNKYLGSVSTVDGAGSYLGMKLRTDLAEDFRSASVRRNPGLRFSLPARETEELQNSPEYLYLTRKINKINLELEDSKTLEEQTQLEIQRKDAYKQRLLLENKKLKDFQANQKVIYDTNQEDHEQHDWRQNHFSRISHMLPEERVRLAQTLPMVAHPRSPEWITALKDLISLRSNSYPVAYQQELRPAHGLCPVATCGKDLSKIQKKDRWWHVYRCLEKWHSKEEGCARFCFLCSKWLKGEVSWKAHCEDHIAKLAIPIRCNPVTYRHAVACAGYCPVHLGRTDLPVTERMRQWSDQDAWKRHIAHCLSTHLISQRHSKVIACPHPKCPTKFISEKDFWYHQGDIHSVFEKATAITKRKADLGESHLTSGGPQKSKRIEIEQQTGFEWVPLISEGNNAAQKSPYLSDCSTGEISSPSPGSTIGAYGQTDAADIYITSDSSENSSSYTDNDSGIARPGLNSEVFLDRIDEEFLAEGPISGEDNTSLPVDPQLVSGDDIITSCEPVPTIATGTGPMEVTTKGHSNGDTQPHYLLDVSEQEAYLVDALLGRWGKRLFYLRWSDGSYSWEPRENILDDELVSRFEQSYQGFKDGVEVLRTRFKNGKVEYRLHWNGRPKDEDWWVAEKELHPELIEEHKPRKRGCGRRRKRTSWDFI</sequence>
<evidence type="ECO:0000259" key="4">
    <source>
        <dbReference type="PROSITE" id="PS00028"/>
    </source>
</evidence>
<dbReference type="Gene3D" id="2.40.50.40">
    <property type="match status" value="1"/>
</dbReference>
<dbReference type="InterPro" id="IPR004875">
    <property type="entry name" value="DDE_SF_endonuclease_dom"/>
</dbReference>
<dbReference type="InterPro" id="IPR000953">
    <property type="entry name" value="Chromo/chromo_shadow_dom"/>
</dbReference>
<dbReference type="STRING" id="36050.A0A1B8AJ37"/>
<proteinExistence type="predicted"/>
<evidence type="ECO:0000313" key="6">
    <source>
        <dbReference type="Proteomes" id="UP000091967"/>
    </source>
</evidence>
<comment type="caution">
    <text evidence="5">The sequence shown here is derived from an EMBL/GenBank/DDBJ whole genome shotgun (WGS) entry which is preliminary data.</text>
</comment>
<evidence type="ECO:0000256" key="1">
    <source>
        <dbReference type="ARBA" id="ARBA00011353"/>
    </source>
</evidence>
<feature type="coiled-coil region" evidence="2">
    <location>
        <begin position="322"/>
        <end position="349"/>
    </location>
</feature>
<dbReference type="PROSITE" id="PS00028">
    <property type="entry name" value="ZINC_FINGER_C2H2_1"/>
    <property type="match status" value="1"/>
</dbReference>
<dbReference type="InterPro" id="IPR021842">
    <property type="entry name" value="DUF3435"/>
</dbReference>
<evidence type="ECO:0000313" key="5">
    <source>
        <dbReference type="EMBL" id="OBS20573.1"/>
    </source>
</evidence>
<dbReference type="GO" id="GO:0003676">
    <property type="term" value="F:nucleic acid binding"/>
    <property type="evidence" value="ECO:0007669"/>
    <property type="project" value="InterPro"/>
</dbReference>
<keyword evidence="6" id="KW-1185">Reference proteome</keyword>
<keyword evidence="2" id="KW-0175">Coiled coil</keyword>
<dbReference type="PANTHER" id="PTHR37535">
    <property type="entry name" value="FLUG DOMAIN PROTEIN"/>
    <property type="match status" value="1"/>
</dbReference>
<protein>
    <recommendedName>
        <fullName evidence="4">C2H2-type domain-containing protein</fullName>
    </recommendedName>
</protein>
<feature type="compositionally biased region" description="Polar residues" evidence="3">
    <location>
        <begin position="1210"/>
        <end position="1223"/>
    </location>
</feature>
<feature type="domain" description="C2H2-type" evidence="4">
    <location>
        <begin position="1126"/>
        <end position="1149"/>
    </location>
</feature>
<name>A0A1B8AJ37_FUSPO</name>
<organism evidence="5 6">
    <name type="scientific">Fusarium poae</name>
    <dbReference type="NCBI Taxonomy" id="36050"/>
    <lineage>
        <taxon>Eukaryota</taxon>
        <taxon>Fungi</taxon>
        <taxon>Dikarya</taxon>
        <taxon>Ascomycota</taxon>
        <taxon>Pezizomycotina</taxon>
        <taxon>Sordariomycetes</taxon>
        <taxon>Hypocreomycetidae</taxon>
        <taxon>Hypocreales</taxon>
        <taxon>Nectriaceae</taxon>
        <taxon>Fusarium</taxon>
    </lineage>
</organism>
<dbReference type="PANTHER" id="PTHR37535:SF3">
    <property type="entry name" value="FLUG DOMAIN-CONTAINING PROTEIN"/>
    <property type="match status" value="1"/>
</dbReference>
<evidence type="ECO:0000256" key="2">
    <source>
        <dbReference type="SAM" id="Coils"/>
    </source>
</evidence>
<dbReference type="InterPro" id="IPR013087">
    <property type="entry name" value="Znf_C2H2_type"/>
</dbReference>
<dbReference type="Proteomes" id="UP000091967">
    <property type="component" value="Unassembled WGS sequence"/>
</dbReference>
<dbReference type="SUPFAM" id="SSF54160">
    <property type="entry name" value="Chromo domain-like"/>
    <property type="match status" value="1"/>
</dbReference>
<dbReference type="EMBL" id="LYXU01000003">
    <property type="protein sequence ID" value="OBS20573.1"/>
    <property type="molecule type" value="Genomic_DNA"/>
</dbReference>
<feature type="region of interest" description="Disordered" evidence="3">
    <location>
        <begin position="1206"/>
        <end position="1228"/>
    </location>
</feature>
<dbReference type="GO" id="GO:0006338">
    <property type="term" value="P:chromatin remodeling"/>
    <property type="evidence" value="ECO:0007669"/>
    <property type="project" value="UniProtKB-ARBA"/>
</dbReference>
<comment type="subunit">
    <text evidence="1">Component of the NuA4 histone acetyltransferase complex.</text>
</comment>
<feature type="region of interest" description="Disordered" evidence="3">
    <location>
        <begin position="264"/>
        <end position="298"/>
    </location>
</feature>